<evidence type="ECO:0000313" key="2">
    <source>
        <dbReference type="EMBL" id="MFK2932001.1"/>
    </source>
</evidence>
<feature type="chain" id="PRO_5046992662" evidence="1">
    <location>
        <begin position="26"/>
        <end position="181"/>
    </location>
</feature>
<dbReference type="Proteomes" id="UP001620397">
    <property type="component" value="Unassembled WGS sequence"/>
</dbReference>
<proteinExistence type="predicted"/>
<dbReference type="EMBL" id="JADIKL010000008">
    <property type="protein sequence ID" value="MFK2932001.1"/>
    <property type="molecule type" value="Genomic_DNA"/>
</dbReference>
<protein>
    <submittedName>
        <fullName evidence="2">Uncharacterized protein</fullName>
    </submittedName>
</protein>
<keyword evidence="3" id="KW-1185">Reference proteome</keyword>
<organism evidence="2 3">
    <name type="scientific">Dyella agri</name>
    <dbReference type="NCBI Taxonomy" id="1926869"/>
    <lineage>
        <taxon>Bacteria</taxon>
        <taxon>Pseudomonadati</taxon>
        <taxon>Pseudomonadota</taxon>
        <taxon>Gammaproteobacteria</taxon>
        <taxon>Lysobacterales</taxon>
        <taxon>Rhodanobacteraceae</taxon>
        <taxon>Dyella</taxon>
    </lineage>
</organism>
<keyword evidence="1" id="KW-0732">Signal</keyword>
<gene>
    <name evidence="2" type="ORF">ISP14_14485</name>
</gene>
<dbReference type="RefSeq" id="WP_404541157.1">
    <property type="nucleotide sequence ID" value="NZ_JADIKL010000008.1"/>
</dbReference>
<name>A0ABW8KJ69_9GAMM</name>
<reference evidence="2 3" key="1">
    <citation type="submission" date="2020-10" db="EMBL/GenBank/DDBJ databases">
        <title>Phylogeny of dyella-like bacteria.</title>
        <authorList>
            <person name="Fu J."/>
        </authorList>
    </citation>
    <scope>NUCLEOTIDE SEQUENCE [LARGE SCALE GENOMIC DNA]</scope>
    <source>
        <strain evidence="2 3">DKC-1</strain>
    </source>
</reference>
<accession>A0ABW8KJ69</accession>
<sequence>MSNIPCRRTALVALLLIGLSGTTVAATAPSSGLGQAWPNATDVSASPNWHAYVFVLGGIEFVQINDINGNVIGAVGTANGAFIILPVGRYAQLVSTPQQPAAATTASVAAAPPTTVYRDTATTITATPMSDGTVKLNAMGTAICDPLVCSSHGAPLSSGTIKLDTEGTDTCDPLDCNTNLQ</sequence>
<evidence type="ECO:0000313" key="3">
    <source>
        <dbReference type="Proteomes" id="UP001620397"/>
    </source>
</evidence>
<comment type="caution">
    <text evidence="2">The sequence shown here is derived from an EMBL/GenBank/DDBJ whole genome shotgun (WGS) entry which is preliminary data.</text>
</comment>
<feature type="signal peptide" evidence="1">
    <location>
        <begin position="1"/>
        <end position="25"/>
    </location>
</feature>
<evidence type="ECO:0000256" key="1">
    <source>
        <dbReference type="SAM" id="SignalP"/>
    </source>
</evidence>